<dbReference type="Proteomes" id="UP001501803">
    <property type="component" value="Unassembled WGS sequence"/>
</dbReference>
<sequence>MIVEQRRTDESDPIVTLPTNRSTRDELEAAMLALESAGVALLVGTALDYAGVTRSKGVPVRRLAAFHETGMGASPTWVVFCSDNGIAFTPSIGVVGDLRLRIDSSQVRQIDEGLAWGPTDYYNQDGTLSESCARGRLAAVVESAAALGLAPLMGTELEFTLTTRDGQELPKTAWSAYGMSAVIRNREFLVDLTASLEKAGVWPEQIHAEYGVDQFEVSLAPASPVAMADASILARIVIGIVAERHDMAVSFSPLPWITRSGNGAHLHLSLSRDGAGLFGGGDGPHGMTAEGGSAIAGILAALPELLGVYAGSAISAQRLKPGSWSGASACWGLENREAALRFLAGTLGNPHGANIELKIVDPSANIYIAAAALLGSALHGVTHSLPLPAEVSTDPASVGASSVGSAGVDSASGSDPAVLALPADQKSILDALEQSALAVEILGAGIVEGVVAVRRHEQQVFADASPEEIAAALRFAWS</sequence>
<keyword evidence="2" id="KW-0436">Ligase</keyword>
<comment type="similarity">
    <text evidence="1 3 4">Belongs to the glutamine synthetase family.</text>
</comment>
<dbReference type="RefSeq" id="WP_345068500.1">
    <property type="nucleotide sequence ID" value="NZ_BAABCN010000010.1"/>
</dbReference>
<dbReference type="InterPro" id="IPR036651">
    <property type="entry name" value="Gln_synt_N_sf"/>
</dbReference>
<protein>
    <submittedName>
        <fullName evidence="6">Glutamine synthetase family protein</fullName>
    </submittedName>
</protein>
<dbReference type="Gene3D" id="3.10.20.70">
    <property type="entry name" value="Glutamine synthetase, N-terminal domain"/>
    <property type="match status" value="1"/>
</dbReference>
<dbReference type="Pfam" id="PF00120">
    <property type="entry name" value="Gln-synt_C"/>
    <property type="match status" value="1"/>
</dbReference>
<reference evidence="7" key="1">
    <citation type="journal article" date="2019" name="Int. J. Syst. Evol. Microbiol.">
        <title>The Global Catalogue of Microorganisms (GCM) 10K type strain sequencing project: providing services to taxonomists for standard genome sequencing and annotation.</title>
        <authorList>
            <consortium name="The Broad Institute Genomics Platform"/>
            <consortium name="The Broad Institute Genome Sequencing Center for Infectious Disease"/>
            <person name="Wu L."/>
            <person name="Ma J."/>
        </authorList>
    </citation>
    <scope>NUCLEOTIDE SEQUENCE [LARGE SCALE GENOMIC DNA]</scope>
    <source>
        <strain evidence="7">JCM 17021</strain>
    </source>
</reference>
<dbReference type="SMART" id="SM01230">
    <property type="entry name" value="Gln-synt_C"/>
    <property type="match status" value="1"/>
</dbReference>
<dbReference type="EMBL" id="BAABCN010000010">
    <property type="protein sequence ID" value="GAA3887473.1"/>
    <property type="molecule type" value="Genomic_DNA"/>
</dbReference>
<proteinExistence type="inferred from homology"/>
<keyword evidence="7" id="KW-1185">Reference proteome</keyword>
<organism evidence="6 7">
    <name type="scientific">Leifsonia kafniensis</name>
    <dbReference type="NCBI Taxonomy" id="475957"/>
    <lineage>
        <taxon>Bacteria</taxon>
        <taxon>Bacillati</taxon>
        <taxon>Actinomycetota</taxon>
        <taxon>Actinomycetes</taxon>
        <taxon>Micrococcales</taxon>
        <taxon>Microbacteriaceae</taxon>
        <taxon>Leifsonia</taxon>
    </lineage>
</organism>
<dbReference type="Gene3D" id="3.30.590.10">
    <property type="entry name" value="Glutamine synthetase/guanido kinase, catalytic domain"/>
    <property type="match status" value="1"/>
</dbReference>
<feature type="domain" description="GS catalytic" evidence="5">
    <location>
        <begin position="133"/>
        <end position="478"/>
    </location>
</feature>
<dbReference type="InterPro" id="IPR008146">
    <property type="entry name" value="Gln_synth_cat_dom"/>
</dbReference>
<evidence type="ECO:0000313" key="7">
    <source>
        <dbReference type="Proteomes" id="UP001501803"/>
    </source>
</evidence>
<accession>A0ABP7KUP2</accession>
<evidence type="ECO:0000256" key="4">
    <source>
        <dbReference type="RuleBase" id="RU000384"/>
    </source>
</evidence>
<comment type="caution">
    <text evidence="6">The sequence shown here is derived from an EMBL/GenBank/DDBJ whole genome shotgun (WGS) entry which is preliminary data.</text>
</comment>
<name>A0ABP7KUP2_9MICO</name>
<dbReference type="InterPro" id="IPR014746">
    <property type="entry name" value="Gln_synth/guanido_kin_cat_dom"/>
</dbReference>
<dbReference type="PROSITE" id="PS51987">
    <property type="entry name" value="GS_CATALYTIC"/>
    <property type="match status" value="1"/>
</dbReference>
<gene>
    <name evidence="6" type="ORF">GCM10022381_31900</name>
</gene>
<dbReference type="PANTHER" id="PTHR43785:SF12">
    <property type="entry name" value="TYPE-1 GLUTAMINE SYNTHETASE 2"/>
    <property type="match status" value="1"/>
</dbReference>
<evidence type="ECO:0000256" key="2">
    <source>
        <dbReference type="ARBA" id="ARBA00022598"/>
    </source>
</evidence>
<evidence type="ECO:0000313" key="6">
    <source>
        <dbReference type="EMBL" id="GAA3887473.1"/>
    </source>
</evidence>
<evidence type="ECO:0000259" key="5">
    <source>
        <dbReference type="PROSITE" id="PS51987"/>
    </source>
</evidence>
<evidence type="ECO:0000256" key="1">
    <source>
        <dbReference type="ARBA" id="ARBA00009897"/>
    </source>
</evidence>
<evidence type="ECO:0000256" key="3">
    <source>
        <dbReference type="PROSITE-ProRule" id="PRU01331"/>
    </source>
</evidence>
<dbReference type="PANTHER" id="PTHR43785">
    <property type="entry name" value="GAMMA-GLUTAMYLPUTRESCINE SYNTHETASE"/>
    <property type="match status" value="1"/>
</dbReference>
<dbReference type="SUPFAM" id="SSF55931">
    <property type="entry name" value="Glutamine synthetase/guanido kinase"/>
    <property type="match status" value="1"/>
</dbReference>